<accession>A0A1M7GQR2</accession>
<dbReference type="Proteomes" id="UP000184394">
    <property type="component" value="Unassembled WGS sequence"/>
</dbReference>
<sequence>MKKNLTELVFILDESGSMSGLTADTIGGFNSLIAKQKKEEGEALVSTVFFSNDSKVIHDRVKLEDVPKLTDRDYVPSGCTALLDAIGDAVHHIANIHKYAREEDVPEKTLFVITTDGMENASRKYSHKDVKKLIERVQEEKGWEFVFLGANIDAAETANSIGISAENAVDYHADCCGTEVLYEAVGCAVSSVRAKKGLNKAWKCSVEADNERRKKDIKYKCKM</sequence>
<protein>
    <submittedName>
        <fullName evidence="2">von Willebrand factor type A domain-containing protein</fullName>
    </submittedName>
</protein>
<evidence type="ECO:0000313" key="2">
    <source>
        <dbReference type="EMBL" id="SHM18217.1"/>
    </source>
</evidence>
<dbReference type="OrthoDB" id="9790144at2"/>
<dbReference type="InterPro" id="IPR002035">
    <property type="entry name" value="VWF_A"/>
</dbReference>
<organism evidence="2 3">
    <name type="scientific">Ruminococcus flavefaciens</name>
    <dbReference type="NCBI Taxonomy" id="1265"/>
    <lineage>
        <taxon>Bacteria</taxon>
        <taxon>Bacillati</taxon>
        <taxon>Bacillota</taxon>
        <taxon>Clostridia</taxon>
        <taxon>Eubacteriales</taxon>
        <taxon>Oscillospiraceae</taxon>
        <taxon>Ruminococcus</taxon>
    </lineage>
</organism>
<dbReference type="Pfam" id="PF00092">
    <property type="entry name" value="VWA"/>
    <property type="match status" value="1"/>
</dbReference>
<gene>
    <name evidence="2" type="ORF">SAMN04487860_101422</name>
</gene>
<feature type="domain" description="VWFA" evidence="1">
    <location>
        <begin position="7"/>
        <end position="149"/>
    </location>
</feature>
<dbReference type="Gene3D" id="3.40.50.410">
    <property type="entry name" value="von Willebrand factor, type A domain"/>
    <property type="match status" value="1"/>
</dbReference>
<proteinExistence type="predicted"/>
<dbReference type="RefSeq" id="WP_072948188.1">
    <property type="nucleotide sequence ID" value="NZ_FRCT01000001.1"/>
</dbReference>
<evidence type="ECO:0000259" key="1">
    <source>
        <dbReference type="PROSITE" id="PS50234"/>
    </source>
</evidence>
<name>A0A1M7GQR2_RUMFL</name>
<evidence type="ECO:0000313" key="3">
    <source>
        <dbReference type="Proteomes" id="UP000184394"/>
    </source>
</evidence>
<reference evidence="2 3" key="1">
    <citation type="submission" date="2016-11" db="EMBL/GenBank/DDBJ databases">
        <authorList>
            <person name="Jaros S."/>
            <person name="Januszkiewicz K."/>
            <person name="Wedrychowicz H."/>
        </authorList>
    </citation>
    <scope>NUCLEOTIDE SEQUENCE [LARGE SCALE GENOMIC DNA]</scope>
    <source>
        <strain evidence="2 3">Y1</strain>
    </source>
</reference>
<dbReference type="AlphaFoldDB" id="A0A1M7GQR2"/>
<dbReference type="InterPro" id="IPR036465">
    <property type="entry name" value="vWFA_dom_sf"/>
</dbReference>
<dbReference type="PROSITE" id="PS50234">
    <property type="entry name" value="VWFA"/>
    <property type="match status" value="1"/>
</dbReference>
<dbReference type="EMBL" id="FRCT01000001">
    <property type="protein sequence ID" value="SHM18217.1"/>
    <property type="molecule type" value="Genomic_DNA"/>
</dbReference>
<dbReference type="SUPFAM" id="SSF53300">
    <property type="entry name" value="vWA-like"/>
    <property type="match status" value="1"/>
</dbReference>